<dbReference type="GO" id="GO:0000224">
    <property type="term" value="F:peptide-N4-(N-acetyl-beta-glucosaminyl)asparagine amidase activity"/>
    <property type="evidence" value="ECO:0007669"/>
    <property type="project" value="UniProtKB-EC"/>
</dbReference>
<dbReference type="PANTHER" id="PTHR12143">
    <property type="entry name" value="PEPTIDE N-GLYCANASE PNGASE -RELATED"/>
    <property type="match status" value="1"/>
</dbReference>
<evidence type="ECO:0000256" key="13">
    <source>
        <dbReference type="PROSITE-ProRule" id="PRU00731"/>
    </source>
</evidence>
<dbReference type="Gene3D" id="2.60.120.1020">
    <property type="entry name" value="Peptide N glycanase, PAW domain"/>
    <property type="match status" value="1"/>
</dbReference>
<keyword evidence="16" id="KW-1185">Reference proteome</keyword>
<dbReference type="Gene3D" id="1.20.58.2190">
    <property type="match status" value="1"/>
</dbReference>
<evidence type="ECO:0000256" key="2">
    <source>
        <dbReference type="ARBA" id="ARBA00001947"/>
    </source>
</evidence>
<dbReference type="SMART" id="SM00460">
    <property type="entry name" value="TGc"/>
    <property type="match status" value="1"/>
</dbReference>
<dbReference type="SUPFAM" id="SSF49785">
    <property type="entry name" value="Galactose-binding domain-like"/>
    <property type="match status" value="1"/>
</dbReference>
<dbReference type="EMBL" id="OU895877">
    <property type="protein sequence ID" value="CAG9800040.1"/>
    <property type="molecule type" value="Genomic_DNA"/>
</dbReference>
<dbReference type="Pfam" id="PF04721">
    <property type="entry name" value="PAW"/>
    <property type="match status" value="1"/>
</dbReference>
<dbReference type="Gene3D" id="2.20.25.10">
    <property type="match status" value="1"/>
</dbReference>
<dbReference type="InterPro" id="IPR002931">
    <property type="entry name" value="Transglutaminase-like"/>
</dbReference>
<evidence type="ECO:0000256" key="10">
    <source>
        <dbReference type="ARBA" id="ARBA00022833"/>
    </source>
</evidence>
<dbReference type="SMART" id="SM00580">
    <property type="entry name" value="PUG"/>
    <property type="match status" value="1"/>
</dbReference>
<dbReference type="InterPro" id="IPR050883">
    <property type="entry name" value="PNGase"/>
</dbReference>
<dbReference type="Pfam" id="PF01841">
    <property type="entry name" value="Transglut_core"/>
    <property type="match status" value="1"/>
</dbReference>
<evidence type="ECO:0000256" key="8">
    <source>
        <dbReference type="ARBA" id="ARBA00022723"/>
    </source>
</evidence>
<dbReference type="GO" id="GO:0006516">
    <property type="term" value="P:glycoprotein catabolic process"/>
    <property type="evidence" value="ECO:0007669"/>
    <property type="project" value="InterPro"/>
</dbReference>
<dbReference type="Gene3D" id="3.10.620.30">
    <property type="match status" value="1"/>
</dbReference>
<evidence type="ECO:0000256" key="4">
    <source>
        <dbReference type="ARBA" id="ARBA00009390"/>
    </source>
</evidence>
<feature type="domain" description="PAW" evidence="14">
    <location>
        <begin position="456"/>
        <end position="645"/>
    </location>
</feature>
<dbReference type="InterPro" id="IPR036339">
    <property type="entry name" value="PUB-like_dom_sf"/>
</dbReference>
<dbReference type="GO" id="GO:0005634">
    <property type="term" value="C:nucleus"/>
    <property type="evidence" value="ECO:0007669"/>
    <property type="project" value="TreeGrafter"/>
</dbReference>
<dbReference type="GO" id="GO:0005829">
    <property type="term" value="C:cytosol"/>
    <property type="evidence" value="ECO:0007669"/>
    <property type="project" value="TreeGrafter"/>
</dbReference>
<dbReference type="PANTHER" id="PTHR12143:SF19">
    <property type="entry name" value="PEPTIDE-N(4)-(N-ACETYL-BETA-GLUCOSAMINYL)ASPARAGINE AMIDASE"/>
    <property type="match status" value="1"/>
</dbReference>
<organism evidence="15 16">
    <name type="scientific">Chironomus riparius</name>
    <dbReference type="NCBI Taxonomy" id="315576"/>
    <lineage>
        <taxon>Eukaryota</taxon>
        <taxon>Metazoa</taxon>
        <taxon>Ecdysozoa</taxon>
        <taxon>Arthropoda</taxon>
        <taxon>Hexapoda</taxon>
        <taxon>Insecta</taxon>
        <taxon>Pterygota</taxon>
        <taxon>Neoptera</taxon>
        <taxon>Endopterygota</taxon>
        <taxon>Diptera</taxon>
        <taxon>Nematocera</taxon>
        <taxon>Chironomoidea</taxon>
        <taxon>Chironomidae</taxon>
        <taxon>Chironominae</taxon>
        <taxon>Chironomus</taxon>
    </lineage>
</organism>
<reference evidence="15" key="2">
    <citation type="submission" date="2022-10" db="EMBL/GenBank/DDBJ databases">
        <authorList>
            <consortium name="ENA_rothamsted_submissions"/>
            <consortium name="culmorum"/>
            <person name="King R."/>
        </authorList>
    </citation>
    <scope>NUCLEOTIDE SEQUENCE</scope>
</reference>
<dbReference type="InterPro" id="IPR008979">
    <property type="entry name" value="Galactose-bd-like_sf"/>
</dbReference>
<protein>
    <recommendedName>
        <fullName evidence="6">Peptide-N(4)-(N-acetyl-beta-glucosaminyl)asparagine amidase</fullName>
        <ecNumber evidence="5">3.5.1.52</ecNumber>
    </recommendedName>
    <alternativeName>
        <fullName evidence="12">Peptide:N-glycanase</fullName>
    </alternativeName>
</protein>
<name>A0A9N9WNV6_9DIPT</name>
<dbReference type="SMART" id="SM00613">
    <property type="entry name" value="PAW"/>
    <property type="match status" value="1"/>
</dbReference>
<comment type="similarity">
    <text evidence="4 13">Belongs to the transglutaminase-like superfamily. PNGase family.</text>
</comment>
<evidence type="ECO:0000256" key="11">
    <source>
        <dbReference type="ARBA" id="ARBA00024870"/>
    </source>
</evidence>
<dbReference type="SUPFAM" id="SSF54001">
    <property type="entry name" value="Cysteine proteinases"/>
    <property type="match status" value="1"/>
</dbReference>
<proteinExistence type="inferred from homology"/>
<evidence type="ECO:0000256" key="5">
    <source>
        <dbReference type="ARBA" id="ARBA00012158"/>
    </source>
</evidence>
<keyword evidence="7" id="KW-0963">Cytoplasm</keyword>
<evidence type="ECO:0000256" key="1">
    <source>
        <dbReference type="ARBA" id="ARBA00001650"/>
    </source>
</evidence>
<comment type="catalytic activity">
    <reaction evidence="1">
        <text>Hydrolysis of an N(4)-(acetyl-beta-D-glucosaminyl)asparagine residue in which the glucosamine residue may be further glycosylated, to yield a (substituted) N-acetyl-beta-D-glucosaminylamine and a peptide containing an aspartate residue.</text>
        <dbReference type="EC" id="3.5.1.52"/>
    </reaction>
</comment>
<keyword evidence="8" id="KW-0479">Metal-binding</keyword>
<comment type="function">
    <text evidence="11">Specifically deglycosylates the denatured form of N-linked glycoproteins in the cytoplasm and assists their proteasome-mediated degradation. Cleaves the beta-aspartyl-glucosamine (GlcNAc) of the glycan and the amide side chain of Asn, converting Asn to Asp. Prefers proteins containing high-mannose over those bearing complex type oligosaccharides. Can recognize misfolded proteins in the endoplasmic reticulum that are exported to the cytosol to be destroyed and deglycosylate them, while it has no activity toward native proteins. Deglycosylation is a prerequisite for subsequent proteasome-mediated degradation of some, but not all, misfolded glycoproteins.</text>
</comment>
<evidence type="ECO:0000256" key="9">
    <source>
        <dbReference type="ARBA" id="ARBA00022801"/>
    </source>
</evidence>
<keyword evidence="9" id="KW-0378">Hydrolase</keyword>
<sequence length="645" mass="74862">MAVNLDVTNKLEKSPKTVYIGSVTICLKLLDNIIKNPKEEKFRKFKKSNPKIANEMLILEGIEELFLDIGFELDTNEFVLRRGGLGVINKLKIYRDFLQKRLEHIRNNDSASIKPSSSSAVNKISSKGAIQKPSIEKPKDLLAPIKNQVAPIKITACKPFQQRISFPQCLKTNNAFLRQLEQLSDSVMQYEDEELKKSALRIMPVEKFKLNAIENLRKFQKLIKQKEITDDEPPLDDFILEELAAWFKNDFFTWVNSMDCKVCKGETIANGTKTIGNVRVEQYFCNKCQVTTEFPRYNDIEKLLVTRSGRCGEFANCFTFLCRCLGYDARYIYSTSDHVWTEVYNHTKKRFIHIDPSENVFDSPLMYEHGWNKKLEYVIAFTCDDVQDVTWRYSNQHDELLKRRKLCTEGDLISAIIELRSKRQSSISVARKKFIKMRTISELAELMILREPTENEKKGRSSGSLAWRLGRGETEVASNFIFKLLPAEINAKEFNVRYSCAKNRYERFIGTNVIESATDWKSWEFKSENIFRKVEHDHKMAYLSRNEDTNVGTIEWKFDFNNLSIKSVKLKIESAIFQTGKLEVTYMDQNDKIITSKDDLVGQSRFSICVRMSDGSGDCAWQHAQLFRQKLNSDEFPFELSIQFN</sequence>
<reference evidence="15" key="1">
    <citation type="submission" date="2022-01" db="EMBL/GenBank/DDBJ databases">
        <authorList>
            <person name="King R."/>
        </authorList>
    </citation>
    <scope>NUCLEOTIDE SEQUENCE</scope>
</reference>
<dbReference type="InterPro" id="IPR006588">
    <property type="entry name" value="Peptide_N_glycanase_PAW_dom"/>
</dbReference>
<comment type="cofactor">
    <cofactor evidence="2">
        <name>Zn(2+)</name>
        <dbReference type="ChEBI" id="CHEBI:29105"/>
    </cofactor>
</comment>
<gene>
    <name evidence="15" type="ORF">CHIRRI_LOCUS2993</name>
</gene>
<evidence type="ECO:0000313" key="16">
    <source>
        <dbReference type="Proteomes" id="UP001153620"/>
    </source>
</evidence>
<dbReference type="InterPro" id="IPR038680">
    <property type="entry name" value="PAW_sf"/>
</dbReference>
<dbReference type="Proteomes" id="UP001153620">
    <property type="component" value="Chromosome 1"/>
</dbReference>
<evidence type="ECO:0000256" key="12">
    <source>
        <dbReference type="ARBA" id="ARBA00032901"/>
    </source>
</evidence>
<dbReference type="InterPro" id="IPR018997">
    <property type="entry name" value="PUB_domain"/>
</dbReference>
<dbReference type="EC" id="3.5.1.52" evidence="5"/>
<accession>A0A9N9WNV6</accession>
<evidence type="ECO:0000256" key="6">
    <source>
        <dbReference type="ARBA" id="ARBA00018546"/>
    </source>
</evidence>
<dbReference type="CDD" id="cd09212">
    <property type="entry name" value="PUB"/>
    <property type="match status" value="1"/>
</dbReference>
<evidence type="ECO:0000313" key="15">
    <source>
        <dbReference type="EMBL" id="CAG9800040.1"/>
    </source>
</evidence>
<comment type="subcellular location">
    <subcellularLocation>
        <location evidence="3">Cytoplasm</location>
    </subcellularLocation>
</comment>
<dbReference type="InterPro" id="IPR038765">
    <property type="entry name" value="Papain-like_cys_pep_sf"/>
</dbReference>
<keyword evidence="10" id="KW-0862">Zinc</keyword>
<dbReference type="SUPFAM" id="SSF143503">
    <property type="entry name" value="PUG domain-like"/>
    <property type="match status" value="1"/>
</dbReference>
<evidence type="ECO:0000259" key="14">
    <source>
        <dbReference type="PROSITE" id="PS51398"/>
    </source>
</evidence>
<evidence type="ECO:0000256" key="7">
    <source>
        <dbReference type="ARBA" id="ARBA00022490"/>
    </source>
</evidence>
<evidence type="ECO:0000256" key="3">
    <source>
        <dbReference type="ARBA" id="ARBA00004496"/>
    </source>
</evidence>
<dbReference type="OrthoDB" id="409136at2759"/>
<dbReference type="PROSITE" id="PS51398">
    <property type="entry name" value="PAW"/>
    <property type="match status" value="1"/>
</dbReference>
<dbReference type="GO" id="GO:0046872">
    <property type="term" value="F:metal ion binding"/>
    <property type="evidence" value="ECO:0007669"/>
    <property type="project" value="UniProtKB-KW"/>
</dbReference>
<dbReference type="Pfam" id="PF09409">
    <property type="entry name" value="PUB"/>
    <property type="match status" value="1"/>
</dbReference>
<dbReference type="AlphaFoldDB" id="A0A9N9WNV6"/>